<dbReference type="KEGG" id="rhf:EUB48_01395"/>
<dbReference type="SUPFAM" id="SSF54626">
    <property type="entry name" value="Chalcone isomerase"/>
    <property type="match status" value="1"/>
</dbReference>
<dbReference type="Pfam" id="PF16036">
    <property type="entry name" value="Chalcone_3"/>
    <property type="match status" value="1"/>
</dbReference>
<accession>A0A515D6R2</accession>
<feature type="signal peptide" evidence="1">
    <location>
        <begin position="1"/>
        <end position="22"/>
    </location>
</feature>
<keyword evidence="4" id="KW-1185">Reference proteome</keyword>
<dbReference type="RefSeq" id="WP_142817230.1">
    <property type="nucleotide sequence ID" value="NZ_CP035503.1"/>
</dbReference>
<dbReference type="AlphaFoldDB" id="A0A515D6R2"/>
<evidence type="ECO:0000259" key="2">
    <source>
        <dbReference type="Pfam" id="PF16036"/>
    </source>
</evidence>
<dbReference type="OrthoDB" id="9795336at2"/>
<proteinExistence type="predicted"/>
<dbReference type="Proteomes" id="UP000316798">
    <property type="component" value="Chromosome"/>
</dbReference>
<organism evidence="3 4">
    <name type="scientific">Rhodoferax sediminis</name>
    <dbReference type="NCBI Taxonomy" id="2509614"/>
    <lineage>
        <taxon>Bacteria</taxon>
        <taxon>Pseudomonadati</taxon>
        <taxon>Pseudomonadota</taxon>
        <taxon>Betaproteobacteria</taxon>
        <taxon>Burkholderiales</taxon>
        <taxon>Comamonadaceae</taxon>
        <taxon>Rhodoferax</taxon>
    </lineage>
</organism>
<gene>
    <name evidence="3" type="ORF">EUB48_01395</name>
</gene>
<evidence type="ECO:0000313" key="4">
    <source>
        <dbReference type="Proteomes" id="UP000316798"/>
    </source>
</evidence>
<reference evidence="3 4" key="1">
    <citation type="submission" date="2019-01" db="EMBL/GenBank/DDBJ databases">
        <title>Genomic insights into a novel species Rhodoferax sp.</title>
        <authorList>
            <person name="Jin L."/>
        </authorList>
    </citation>
    <scope>NUCLEOTIDE SEQUENCE [LARGE SCALE GENOMIC DNA]</scope>
    <source>
        <strain evidence="3 4">CHu59-6-5</strain>
    </source>
</reference>
<sequence>MNTFPTWLAGMALCLLSITSSAAPVELAGVKLENSASVHGSKLELNGAGIRYKAVFKVYTAGLYLTKKAGTPDEVLAMPGPKRLSITMLRDIDSDELGKLFTRGVQDNEPKGEMSKLIPGLIRMSQVFSDQKKLLAGDNFLIEWVPGTGTILTVKGKVQGEPFKEPEFFNALMRIWLGPSPADWKLKEALLGKPA</sequence>
<dbReference type="Gene3D" id="3.50.70.10">
    <property type="match status" value="1"/>
</dbReference>
<feature type="chain" id="PRO_5021990871" description="Chalcone isomerase domain-containing protein" evidence="1">
    <location>
        <begin position="23"/>
        <end position="195"/>
    </location>
</feature>
<dbReference type="InterPro" id="IPR016087">
    <property type="entry name" value="Chalcone_isomerase"/>
</dbReference>
<dbReference type="InterPro" id="IPR036298">
    <property type="entry name" value="Chalcone_isomerase_sf"/>
</dbReference>
<feature type="domain" description="Chalcone isomerase" evidence="2">
    <location>
        <begin position="25"/>
        <end position="192"/>
    </location>
</feature>
<keyword evidence="1" id="KW-0732">Signal</keyword>
<dbReference type="EMBL" id="CP035503">
    <property type="protein sequence ID" value="QDL36099.1"/>
    <property type="molecule type" value="Genomic_DNA"/>
</dbReference>
<name>A0A515D6R2_9BURK</name>
<evidence type="ECO:0000256" key="1">
    <source>
        <dbReference type="SAM" id="SignalP"/>
    </source>
</evidence>
<dbReference type="GO" id="GO:0016872">
    <property type="term" value="F:intramolecular lyase activity"/>
    <property type="evidence" value="ECO:0007669"/>
    <property type="project" value="InterPro"/>
</dbReference>
<evidence type="ECO:0000313" key="3">
    <source>
        <dbReference type="EMBL" id="QDL36099.1"/>
    </source>
</evidence>
<protein>
    <recommendedName>
        <fullName evidence="2">Chalcone isomerase domain-containing protein</fullName>
    </recommendedName>
</protein>
<dbReference type="InterPro" id="IPR016088">
    <property type="entry name" value="Chalcone_isomerase_3-sand"/>
</dbReference>